<reference evidence="1 2" key="1">
    <citation type="submission" date="2015-07" db="EMBL/GenBank/DDBJ databases">
        <authorList>
            <person name="Ju K.-S."/>
            <person name="Doroghazi J.R."/>
            <person name="Metcalf W.W."/>
        </authorList>
    </citation>
    <scope>NUCLEOTIDE SEQUENCE [LARGE SCALE GENOMIC DNA]</scope>
    <source>
        <strain evidence="1 2">NRRL B-3589</strain>
    </source>
</reference>
<dbReference type="InterPro" id="IPR036259">
    <property type="entry name" value="MFS_trans_sf"/>
</dbReference>
<evidence type="ECO:0000313" key="1">
    <source>
        <dbReference type="EMBL" id="KOG90004.1"/>
    </source>
</evidence>
<dbReference type="Proteomes" id="UP000037020">
    <property type="component" value="Unassembled WGS sequence"/>
</dbReference>
<comment type="caution">
    <text evidence="1">The sequence shown here is derived from an EMBL/GenBank/DDBJ whole genome shotgun (WGS) entry which is preliminary data.</text>
</comment>
<evidence type="ECO:0000313" key="2">
    <source>
        <dbReference type="Proteomes" id="UP000037020"/>
    </source>
</evidence>
<protein>
    <recommendedName>
        <fullName evidence="3">MFS transporter</fullName>
    </recommendedName>
</protein>
<sequence length="67" mass="7447">MERRARQPLLELKLFRRPSFAVLMAAALLLQAAAFPYLTYGGLWLQTVLGLSPMQAGLAVMPVSYTH</sequence>
<evidence type="ECO:0008006" key="3">
    <source>
        <dbReference type="Google" id="ProtNLM"/>
    </source>
</evidence>
<accession>A0ABR5J984</accession>
<keyword evidence="2" id="KW-1185">Reference proteome</keyword>
<organism evidence="1 2">
    <name type="scientific">Streptomyces varsoviensis</name>
    <dbReference type="NCBI Taxonomy" id="67373"/>
    <lineage>
        <taxon>Bacteria</taxon>
        <taxon>Bacillati</taxon>
        <taxon>Actinomycetota</taxon>
        <taxon>Actinomycetes</taxon>
        <taxon>Kitasatosporales</taxon>
        <taxon>Streptomycetaceae</taxon>
        <taxon>Streptomyces</taxon>
    </lineage>
</organism>
<gene>
    <name evidence="1" type="ORF">ADK38_11130</name>
</gene>
<dbReference type="EMBL" id="LGUT01000936">
    <property type="protein sequence ID" value="KOG90004.1"/>
    <property type="molecule type" value="Genomic_DNA"/>
</dbReference>
<name>A0ABR5J984_9ACTN</name>
<proteinExistence type="predicted"/>
<dbReference type="SUPFAM" id="SSF103473">
    <property type="entry name" value="MFS general substrate transporter"/>
    <property type="match status" value="1"/>
</dbReference>
<feature type="non-terminal residue" evidence="1">
    <location>
        <position position="67"/>
    </location>
</feature>